<proteinExistence type="predicted"/>
<protein>
    <submittedName>
        <fullName evidence="1">Uncharacterized protein</fullName>
    </submittedName>
</protein>
<comment type="caution">
    <text evidence="1">The sequence shown here is derived from an EMBL/GenBank/DDBJ whole genome shotgun (WGS) entry which is preliminary data.</text>
</comment>
<accession>A0AAV7LX77</accession>
<keyword evidence="2" id="KW-1185">Reference proteome</keyword>
<dbReference type="Gene3D" id="3.30.250.20">
    <property type="entry name" value="L1 transposable element, C-terminal domain"/>
    <property type="match status" value="1"/>
</dbReference>
<evidence type="ECO:0000313" key="2">
    <source>
        <dbReference type="Proteomes" id="UP001066276"/>
    </source>
</evidence>
<gene>
    <name evidence="1" type="ORF">NDU88_001279</name>
</gene>
<evidence type="ECO:0000313" key="1">
    <source>
        <dbReference type="EMBL" id="KAJ1096135.1"/>
    </source>
</evidence>
<dbReference type="AlphaFoldDB" id="A0AAV7LX77"/>
<dbReference type="EMBL" id="JANPWB010000014">
    <property type="protein sequence ID" value="KAJ1096135.1"/>
    <property type="molecule type" value="Genomic_DNA"/>
</dbReference>
<reference evidence="1" key="1">
    <citation type="journal article" date="2022" name="bioRxiv">
        <title>Sequencing and chromosome-scale assembly of the giantPleurodeles waltlgenome.</title>
        <authorList>
            <person name="Brown T."/>
            <person name="Elewa A."/>
            <person name="Iarovenko S."/>
            <person name="Subramanian E."/>
            <person name="Araus A.J."/>
            <person name="Petzold A."/>
            <person name="Susuki M."/>
            <person name="Suzuki K.-i.T."/>
            <person name="Hayashi T."/>
            <person name="Toyoda A."/>
            <person name="Oliveira C."/>
            <person name="Osipova E."/>
            <person name="Leigh N.D."/>
            <person name="Simon A."/>
            <person name="Yun M.H."/>
        </authorList>
    </citation>
    <scope>NUCLEOTIDE SEQUENCE</scope>
    <source>
        <strain evidence="1">20211129_DDA</strain>
        <tissue evidence="1">Liver</tissue>
    </source>
</reference>
<name>A0AAV7LX77_PLEWA</name>
<dbReference type="Proteomes" id="UP001066276">
    <property type="component" value="Chromosome 10"/>
</dbReference>
<dbReference type="InterPro" id="IPR042566">
    <property type="entry name" value="L1_C"/>
</dbReference>
<sequence>MACLRSQRHVAGGVHSLVTAPWSGAVFVRRLCSRSGLITVRTLRGPLPAAVWGGADSQRHHRGIPLNNTPRRCSCHSARHGPGGARGCSGYVRDHRKGFMKVKAKLRAMNIRYMLLYRSHLKVISGGKSHFFDRPEEVWRWLEMWDIAAPSRTERIGLTVCCPLGPASPDWRSRGERQLEGTVEQVVDIVAPTRVEIQQDGIMAVVTPGSTDGSMGTTVPGVETVPVET</sequence>
<organism evidence="1 2">
    <name type="scientific">Pleurodeles waltl</name>
    <name type="common">Iberian ribbed newt</name>
    <dbReference type="NCBI Taxonomy" id="8319"/>
    <lineage>
        <taxon>Eukaryota</taxon>
        <taxon>Metazoa</taxon>
        <taxon>Chordata</taxon>
        <taxon>Craniata</taxon>
        <taxon>Vertebrata</taxon>
        <taxon>Euteleostomi</taxon>
        <taxon>Amphibia</taxon>
        <taxon>Batrachia</taxon>
        <taxon>Caudata</taxon>
        <taxon>Salamandroidea</taxon>
        <taxon>Salamandridae</taxon>
        <taxon>Pleurodelinae</taxon>
        <taxon>Pleurodeles</taxon>
    </lineage>
</organism>